<dbReference type="Pfam" id="PF00294">
    <property type="entry name" value="PfkB"/>
    <property type="match status" value="1"/>
</dbReference>
<proteinExistence type="predicted"/>
<dbReference type="PANTHER" id="PTHR10584">
    <property type="entry name" value="SUGAR KINASE"/>
    <property type="match status" value="1"/>
</dbReference>
<keyword evidence="2" id="KW-0418">Kinase</keyword>
<evidence type="ECO:0000313" key="5">
    <source>
        <dbReference type="Proteomes" id="UP000229600"/>
    </source>
</evidence>
<reference evidence="4 5" key="1">
    <citation type="submission" date="2017-09" db="EMBL/GenBank/DDBJ databases">
        <title>Depth-based differentiation of microbial function through sediment-hosted aquifers and enrichment of novel symbionts in the deep terrestrial subsurface.</title>
        <authorList>
            <person name="Probst A.J."/>
            <person name="Ladd B."/>
            <person name="Jarett J.K."/>
            <person name="Geller-Mcgrath D.E."/>
            <person name="Sieber C.M."/>
            <person name="Emerson J.B."/>
            <person name="Anantharaman K."/>
            <person name="Thomas B.C."/>
            <person name="Malmstrom R."/>
            <person name="Stieglmeier M."/>
            <person name="Klingl A."/>
            <person name="Woyke T."/>
            <person name="Ryan C.M."/>
            <person name="Banfield J.F."/>
        </authorList>
    </citation>
    <scope>NUCLEOTIDE SEQUENCE [LARGE SCALE GENOMIC DNA]</scope>
    <source>
        <strain evidence="4">CG11_big_fil_rev_8_21_14_0_20_39_34</strain>
    </source>
</reference>
<dbReference type="PRINTS" id="PR00990">
    <property type="entry name" value="RIBOKINASE"/>
</dbReference>
<accession>A0A2H0N6J1</accession>
<comment type="caution">
    <text evidence="4">The sequence shown here is derived from an EMBL/GenBank/DDBJ whole genome shotgun (WGS) entry which is preliminary data.</text>
</comment>
<keyword evidence="1" id="KW-0808">Transferase</keyword>
<dbReference type="InterPro" id="IPR011611">
    <property type="entry name" value="PfkB_dom"/>
</dbReference>
<dbReference type="GO" id="GO:0006796">
    <property type="term" value="P:phosphate-containing compound metabolic process"/>
    <property type="evidence" value="ECO:0007669"/>
    <property type="project" value="UniProtKB-ARBA"/>
</dbReference>
<evidence type="ECO:0000259" key="3">
    <source>
        <dbReference type="Pfam" id="PF00294"/>
    </source>
</evidence>
<dbReference type="Gene3D" id="3.40.1190.20">
    <property type="match status" value="1"/>
</dbReference>
<feature type="domain" description="Carbohydrate kinase PfkB" evidence="3">
    <location>
        <begin position="41"/>
        <end position="301"/>
    </location>
</feature>
<dbReference type="AlphaFoldDB" id="A0A2H0N6J1"/>
<evidence type="ECO:0000313" key="4">
    <source>
        <dbReference type="EMBL" id="PIR03735.1"/>
    </source>
</evidence>
<dbReference type="Proteomes" id="UP000229600">
    <property type="component" value="Unassembled WGS sequence"/>
</dbReference>
<gene>
    <name evidence="4" type="ORF">COV59_04670</name>
</gene>
<dbReference type="InterPro" id="IPR002139">
    <property type="entry name" value="Ribo/fructo_kinase"/>
</dbReference>
<sequence>MYDILSIGDCVLDTLLLIDKAQIRYGKKGHRPEALCLSYADKIAIAKAVQSLGGNAANFAVGAKKLGTKVAIMSQIGEDINGRMIQEGLKKKNVDTTYLTLGRNLQTRYSIVLNYDTERTVLSNHPKHRYIFPEMPQTKWVYYTSLGEGFERLQKKLRSWIHKHPNVHLAMNPGSYMLKHGVVAIKEILQDLDVLFVNKEEAEHILQIKAPVQTLLKKFWSLGVDIPVITDGARGSYAYQNGEYFFMPIFPVKPIAKTGAGDAFAAGFISALIFKKEVKEALEWGTANAAGVIQKFGAQEGILNKKDIQKLLKKYPKQRAIRM</sequence>
<protein>
    <recommendedName>
        <fullName evidence="3">Carbohydrate kinase PfkB domain-containing protein</fullName>
    </recommendedName>
</protein>
<organism evidence="4 5">
    <name type="scientific">Candidatus Magasanikbacteria bacterium CG11_big_fil_rev_8_21_14_0_20_39_34</name>
    <dbReference type="NCBI Taxonomy" id="1974653"/>
    <lineage>
        <taxon>Bacteria</taxon>
        <taxon>Candidatus Magasanikiibacteriota</taxon>
    </lineage>
</organism>
<dbReference type="GO" id="GO:0016301">
    <property type="term" value="F:kinase activity"/>
    <property type="evidence" value="ECO:0007669"/>
    <property type="project" value="UniProtKB-KW"/>
</dbReference>
<dbReference type="PANTHER" id="PTHR10584:SF166">
    <property type="entry name" value="RIBOKINASE"/>
    <property type="match status" value="1"/>
</dbReference>
<evidence type="ECO:0000256" key="1">
    <source>
        <dbReference type="ARBA" id="ARBA00022679"/>
    </source>
</evidence>
<dbReference type="SUPFAM" id="SSF53613">
    <property type="entry name" value="Ribokinase-like"/>
    <property type="match status" value="1"/>
</dbReference>
<dbReference type="InterPro" id="IPR029056">
    <property type="entry name" value="Ribokinase-like"/>
</dbReference>
<evidence type="ECO:0000256" key="2">
    <source>
        <dbReference type="ARBA" id="ARBA00022777"/>
    </source>
</evidence>
<name>A0A2H0N6J1_9BACT</name>
<dbReference type="EMBL" id="PCWN01000009">
    <property type="protein sequence ID" value="PIR03735.1"/>
    <property type="molecule type" value="Genomic_DNA"/>
</dbReference>